<organism evidence="1 2">
    <name type="scientific">Mycolicibacterium vulneris</name>
    <dbReference type="NCBI Taxonomy" id="547163"/>
    <lineage>
        <taxon>Bacteria</taxon>
        <taxon>Bacillati</taxon>
        <taxon>Actinomycetota</taxon>
        <taxon>Actinomycetes</taxon>
        <taxon>Mycobacteriales</taxon>
        <taxon>Mycobacteriaceae</taxon>
        <taxon>Mycolicibacterium</taxon>
    </lineage>
</organism>
<comment type="caution">
    <text evidence="1">The sequence shown here is derived from an EMBL/GenBank/DDBJ whole genome shotgun (WGS) entry which is preliminary data.</text>
</comment>
<name>A0A1X2L6Z7_9MYCO</name>
<reference evidence="1 2" key="1">
    <citation type="submission" date="2017-04" db="EMBL/GenBank/DDBJ databases">
        <title>The new phylogeny of genus Mycobacterium.</title>
        <authorList>
            <person name="Tortoli E."/>
            <person name="Trovato A."/>
            <person name="Cirillo D.M."/>
        </authorList>
    </citation>
    <scope>NUCLEOTIDE SEQUENCE [LARGE SCALE GENOMIC DNA]</scope>
    <source>
        <strain evidence="1 2">DSM 45247</strain>
    </source>
</reference>
<dbReference type="RefSeq" id="WP_085289453.1">
    <property type="nucleotide sequence ID" value="NZ_NCXM01000007.1"/>
</dbReference>
<dbReference type="EMBL" id="NCXM01000007">
    <property type="protein sequence ID" value="OSC29746.1"/>
    <property type="molecule type" value="Genomic_DNA"/>
</dbReference>
<protein>
    <submittedName>
        <fullName evidence="1">Uncharacterized protein</fullName>
    </submittedName>
</protein>
<keyword evidence="2" id="KW-1185">Reference proteome</keyword>
<gene>
    <name evidence="1" type="ORF">B8W69_08835</name>
</gene>
<proteinExistence type="predicted"/>
<accession>A0A1X2L6Z7</accession>
<dbReference type="AlphaFoldDB" id="A0A1X2L6Z7"/>
<evidence type="ECO:0000313" key="2">
    <source>
        <dbReference type="Proteomes" id="UP000242320"/>
    </source>
</evidence>
<evidence type="ECO:0000313" key="1">
    <source>
        <dbReference type="EMBL" id="OSC29746.1"/>
    </source>
</evidence>
<sequence length="66" mass="7114">MKYQSLMLPTYLGERQPAAARSRADANLGFFGQRPPVVVDRNVDVPVVVVAVGRRCAKAASLSLSL</sequence>
<dbReference type="Proteomes" id="UP000242320">
    <property type="component" value="Unassembled WGS sequence"/>
</dbReference>